<keyword evidence="1" id="KW-1133">Transmembrane helix</keyword>
<accession>A0A9D7E5R4</accession>
<keyword evidence="1" id="KW-0812">Transmembrane</keyword>
<feature type="transmembrane region" description="Helical" evidence="1">
    <location>
        <begin position="46"/>
        <end position="67"/>
    </location>
</feature>
<evidence type="ECO:0000256" key="1">
    <source>
        <dbReference type="SAM" id="Phobius"/>
    </source>
</evidence>
<proteinExistence type="predicted"/>
<reference evidence="2" key="1">
    <citation type="submission" date="2020-10" db="EMBL/GenBank/DDBJ databases">
        <title>Connecting structure to function with the recovery of over 1000 high-quality activated sludge metagenome-assembled genomes encoding full-length rRNA genes using long-read sequencing.</title>
        <authorList>
            <person name="Singleton C.M."/>
            <person name="Petriglieri F."/>
            <person name="Kristensen J.M."/>
            <person name="Kirkegaard R.H."/>
            <person name="Michaelsen T.Y."/>
            <person name="Andersen M.H."/>
            <person name="Karst S.M."/>
            <person name="Dueholm M.S."/>
            <person name="Nielsen P.H."/>
            <person name="Albertsen M."/>
        </authorList>
    </citation>
    <scope>NUCLEOTIDE SEQUENCE</scope>
    <source>
        <strain evidence="2">Bjer_18-Q3-R1-45_BAT3C.347</strain>
    </source>
</reference>
<dbReference type="Proteomes" id="UP000807785">
    <property type="component" value="Unassembled WGS sequence"/>
</dbReference>
<dbReference type="EMBL" id="JADJEV010000004">
    <property type="protein sequence ID" value="MBK6974654.1"/>
    <property type="molecule type" value="Genomic_DNA"/>
</dbReference>
<feature type="transmembrane region" description="Helical" evidence="1">
    <location>
        <begin position="21"/>
        <end position="40"/>
    </location>
</feature>
<organism evidence="2 3">
    <name type="scientific">Candidatus Methylophosphatis roskildensis</name>
    <dbReference type="NCBI Taxonomy" id="2899263"/>
    <lineage>
        <taxon>Bacteria</taxon>
        <taxon>Pseudomonadati</taxon>
        <taxon>Pseudomonadota</taxon>
        <taxon>Betaproteobacteria</taxon>
        <taxon>Nitrosomonadales</taxon>
        <taxon>Sterolibacteriaceae</taxon>
        <taxon>Candidatus Methylophosphatis</taxon>
    </lineage>
</organism>
<sequence>MRNLAKPFFPVALYPDIKMDGVLLAPLFAFLGELAVVAAICCVLFLAVFGAFSALGFGIHALSLVGLG</sequence>
<evidence type="ECO:0000313" key="2">
    <source>
        <dbReference type="EMBL" id="MBK6974654.1"/>
    </source>
</evidence>
<keyword evidence="1" id="KW-0472">Membrane</keyword>
<name>A0A9D7E5R4_9PROT</name>
<gene>
    <name evidence="2" type="ORF">IPH26_17520</name>
</gene>
<dbReference type="AlphaFoldDB" id="A0A9D7E5R4"/>
<evidence type="ECO:0000313" key="3">
    <source>
        <dbReference type="Proteomes" id="UP000807785"/>
    </source>
</evidence>
<protein>
    <submittedName>
        <fullName evidence="2">Uncharacterized protein</fullName>
    </submittedName>
</protein>
<comment type="caution">
    <text evidence="2">The sequence shown here is derived from an EMBL/GenBank/DDBJ whole genome shotgun (WGS) entry which is preliminary data.</text>
</comment>